<comment type="caution">
    <text evidence="2">The sequence shown here is derived from an EMBL/GenBank/DDBJ whole genome shotgun (WGS) entry which is preliminary data.</text>
</comment>
<dbReference type="AlphaFoldDB" id="A0A9D4LEA8"/>
<dbReference type="EMBL" id="JAIWYP010000003">
    <property type="protein sequence ID" value="KAH3856506.1"/>
    <property type="molecule type" value="Genomic_DNA"/>
</dbReference>
<dbReference type="Proteomes" id="UP000828390">
    <property type="component" value="Unassembled WGS sequence"/>
</dbReference>
<accession>A0A9D4LEA8</accession>
<feature type="region of interest" description="Disordered" evidence="1">
    <location>
        <begin position="1"/>
        <end position="30"/>
    </location>
</feature>
<protein>
    <submittedName>
        <fullName evidence="2">Uncharacterized protein</fullName>
    </submittedName>
</protein>
<evidence type="ECO:0000313" key="2">
    <source>
        <dbReference type="EMBL" id="KAH3856506.1"/>
    </source>
</evidence>
<gene>
    <name evidence="2" type="ORF">DPMN_099096</name>
</gene>
<proteinExistence type="predicted"/>
<name>A0A9D4LEA8_DREPO</name>
<sequence>MPGRGRCRKRRAQEALPPIEGPSDSQESGNRSIDFQNIIAQSGILPAVSSAGCGSVGYTSPPLDHIEHPSITQSVVQNRPFMQQPLIDSSAISNTAALQQVCLSNDNLTIHVPNQIKQQIMRRKYINLAILLKGTIELNALCSGARLTHNSEVNVLLFF</sequence>
<reference evidence="2" key="2">
    <citation type="submission" date="2020-11" db="EMBL/GenBank/DDBJ databases">
        <authorList>
            <person name="McCartney M.A."/>
            <person name="Auch B."/>
            <person name="Kono T."/>
            <person name="Mallez S."/>
            <person name="Becker A."/>
            <person name="Gohl D.M."/>
            <person name="Silverstein K.A.T."/>
            <person name="Koren S."/>
            <person name="Bechman K.B."/>
            <person name="Herman A."/>
            <person name="Abrahante J.E."/>
            <person name="Garbe J."/>
        </authorList>
    </citation>
    <scope>NUCLEOTIDE SEQUENCE</scope>
    <source>
        <strain evidence="2">Duluth1</strain>
        <tissue evidence="2">Whole animal</tissue>
    </source>
</reference>
<evidence type="ECO:0000256" key="1">
    <source>
        <dbReference type="SAM" id="MobiDB-lite"/>
    </source>
</evidence>
<evidence type="ECO:0000313" key="3">
    <source>
        <dbReference type="Proteomes" id="UP000828390"/>
    </source>
</evidence>
<feature type="compositionally biased region" description="Basic residues" evidence="1">
    <location>
        <begin position="1"/>
        <end position="11"/>
    </location>
</feature>
<keyword evidence="3" id="KW-1185">Reference proteome</keyword>
<reference evidence="2" key="1">
    <citation type="journal article" date="2019" name="bioRxiv">
        <title>The Genome of the Zebra Mussel, Dreissena polymorpha: A Resource for Invasive Species Research.</title>
        <authorList>
            <person name="McCartney M.A."/>
            <person name="Auch B."/>
            <person name="Kono T."/>
            <person name="Mallez S."/>
            <person name="Zhang Y."/>
            <person name="Obille A."/>
            <person name="Becker A."/>
            <person name="Abrahante J.E."/>
            <person name="Garbe J."/>
            <person name="Badalamenti J.P."/>
            <person name="Herman A."/>
            <person name="Mangelson H."/>
            <person name="Liachko I."/>
            <person name="Sullivan S."/>
            <person name="Sone E.D."/>
            <person name="Koren S."/>
            <person name="Silverstein K.A.T."/>
            <person name="Beckman K.B."/>
            <person name="Gohl D.M."/>
        </authorList>
    </citation>
    <scope>NUCLEOTIDE SEQUENCE</scope>
    <source>
        <strain evidence="2">Duluth1</strain>
        <tissue evidence="2">Whole animal</tissue>
    </source>
</reference>
<organism evidence="2 3">
    <name type="scientific">Dreissena polymorpha</name>
    <name type="common">Zebra mussel</name>
    <name type="synonym">Mytilus polymorpha</name>
    <dbReference type="NCBI Taxonomy" id="45954"/>
    <lineage>
        <taxon>Eukaryota</taxon>
        <taxon>Metazoa</taxon>
        <taxon>Spiralia</taxon>
        <taxon>Lophotrochozoa</taxon>
        <taxon>Mollusca</taxon>
        <taxon>Bivalvia</taxon>
        <taxon>Autobranchia</taxon>
        <taxon>Heteroconchia</taxon>
        <taxon>Euheterodonta</taxon>
        <taxon>Imparidentia</taxon>
        <taxon>Neoheterodontei</taxon>
        <taxon>Myida</taxon>
        <taxon>Dreissenoidea</taxon>
        <taxon>Dreissenidae</taxon>
        <taxon>Dreissena</taxon>
    </lineage>
</organism>